<evidence type="ECO:0000313" key="1">
    <source>
        <dbReference type="EMBL" id="GBP49072.1"/>
    </source>
</evidence>
<sequence length="92" mass="10057">MIFMPEVRYKGIHLSNDLEQCGSGSAGHWPKTFAQSGQFTRRKALLSLRGGGRAAETDDDVTIDPPGEYQQLVRQQKTEVTHHAGRCDGGGT</sequence>
<dbReference type="EMBL" id="BGZK01000536">
    <property type="protein sequence ID" value="GBP49072.1"/>
    <property type="molecule type" value="Genomic_DNA"/>
</dbReference>
<protein>
    <submittedName>
        <fullName evidence="1">Uncharacterized protein</fullName>
    </submittedName>
</protein>
<accession>A0A4C1WF02</accession>
<comment type="caution">
    <text evidence="1">The sequence shown here is derived from an EMBL/GenBank/DDBJ whole genome shotgun (WGS) entry which is preliminary data.</text>
</comment>
<gene>
    <name evidence="1" type="ORF">EVAR_81633_1</name>
</gene>
<reference evidence="1 2" key="1">
    <citation type="journal article" date="2019" name="Commun. Biol.">
        <title>The bagworm genome reveals a unique fibroin gene that provides high tensile strength.</title>
        <authorList>
            <person name="Kono N."/>
            <person name="Nakamura H."/>
            <person name="Ohtoshi R."/>
            <person name="Tomita M."/>
            <person name="Numata K."/>
            <person name="Arakawa K."/>
        </authorList>
    </citation>
    <scope>NUCLEOTIDE SEQUENCE [LARGE SCALE GENOMIC DNA]</scope>
</reference>
<dbReference type="Proteomes" id="UP000299102">
    <property type="component" value="Unassembled WGS sequence"/>
</dbReference>
<keyword evidence="2" id="KW-1185">Reference proteome</keyword>
<evidence type="ECO:0000313" key="2">
    <source>
        <dbReference type="Proteomes" id="UP000299102"/>
    </source>
</evidence>
<proteinExistence type="predicted"/>
<dbReference type="AlphaFoldDB" id="A0A4C1WF02"/>
<organism evidence="1 2">
    <name type="scientific">Eumeta variegata</name>
    <name type="common">Bagworm moth</name>
    <name type="synonym">Eumeta japonica</name>
    <dbReference type="NCBI Taxonomy" id="151549"/>
    <lineage>
        <taxon>Eukaryota</taxon>
        <taxon>Metazoa</taxon>
        <taxon>Ecdysozoa</taxon>
        <taxon>Arthropoda</taxon>
        <taxon>Hexapoda</taxon>
        <taxon>Insecta</taxon>
        <taxon>Pterygota</taxon>
        <taxon>Neoptera</taxon>
        <taxon>Endopterygota</taxon>
        <taxon>Lepidoptera</taxon>
        <taxon>Glossata</taxon>
        <taxon>Ditrysia</taxon>
        <taxon>Tineoidea</taxon>
        <taxon>Psychidae</taxon>
        <taxon>Oiketicinae</taxon>
        <taxon>Eumeta</taxon>
    </lineage>
</organism>
<name>A0A4C1WF02_EUMVA</name>